<evidence type="ECO:0000256" key="1">
    <source>
        <dbReference type="SAM" id="MobiDB-lite"/>
    </source>
</evidence>
<name>A0ABY7JW54_9ACTN</name>
<accession>A0ABY7JW54</accession>
<dbReference type="EMBL" id="CP097463">
    <property type="protein sequence ID" value="WAX55532.1"/>
    <property type="molecule type" value="Genomic_DNA"/>
</dbReference>
<feature type="region of interest" description="Disordered" evidence="1">
    <location>
        <begin position="1"/>
        <end position="23"/>
    </location>
</feature>
<protein>
    <recommendedName>
        <fullName evidence="4">Tyr recombinase domain-containing protein</fullName>
    </recommendedName>
</protein>
<organism evidence="2 3">
    <name type="scientific">Jatrophihabitans cynanchi</name>
    <dbReference type="NCBI Taxonomy" id="2944128"/>
    <lineage>
        <taxon>Bacteria</taxon>
        <taxon>Bacillati</taxon>
        <taxon>Actinomycetota</taxon>
        <taxon>Actinomycetes</taxon>
        <taxon>Jatrophihabitantales</taxon>
        <taxon>Jatrophihabitantaceae</taxon>
        <taxon>Jatrophihabitans</taxon>
    </lineage>
</organism>
<feature type="compositionally biased region" description="Pro residues" evidence="1">
    <location>
        <begin position="7"/>
        <end position="20"/>
    </location>
</feature>
<proteinExistence type="predicted"/>
<keyword evidence="3" id="KW-1185">Reference proteome</keyword>
<gene>
    <name evidence="2" type="ORF">M6B22_13380</name>
</gene>
<evidence type="ECO:0008006" key="4">
    <source>
        <dbReference type="Google" id="ProtNLM"/>
    </source>
</evidence>
<dbReference type="Proteomes" id="UP001164693">
    <property type="component" value="Chromosome"/>
</dbReference>
<dbReference type="RefSeq" id="WP_269442048.1">
    <property type="nucleotide sequence ID" value="NZ_CP097463.1"/>
</dbReference>
<evidence type="ECO:0000313" key="3">
    <source>
        <dbReference type="Proteomes" id="UP001164693"/>
    </source>
</evidence>
<sequence length="392" mass="41167">MTTAAPAPTPGGTPAPPSDPAPVGVGQSAFGSLLLRVDPGCSHADLALARRPVYDTSAALAGSIVDSLPLVVRSWDEVSPDPAATDAMTSVLITLVGIAAGQHRITRWADIPPALAHQFVLEDGLDADAAVLAKNTIHAAYLALADHGVPTGFSATGPALSPVHGLLPVPGQVRVDQRGTRRGAATAHRNRNGYDQQVHVRPATHDEVLLVRLAASFAQTSRTRHLAAAALAICSSTATTSEAPQILWRDLDLAGATIALPGRPADRGWAETAIATRTNRLDPWDVAALTAWQAERRRAQPVPADASVLYGGNQPLTSTSAQVCADQQVRKLLKVADLRREPGLSAGSFRYWAAADHGRKHGLTAAAAYAGVQPTTLYRQLFQLGERALYTS</sequence>
<evidence type="ECO:0000313" key="2">
    <source>
        <dbReference type="EMBL" id="WAX55532.1"/>
    </source>
</evidence>
<reference evidence="2" key="1">
    <citation type="submission" date="2022-05" db="EMBL/GenBank/DDBJ databases">
        <title>Jatrophihabitans sp. SB3-54 whole genome sequence.</title>
        <authorList>
            <person name="Suh M.K."/>
            <person name="Eom M.K."/>
            <person name="Kim J.S."/>
            <person name="Kim H.S."/>
            <person name="Do H.E."/>
            <person name="Shin Y.K."/>
            <person name="Lee J.-S."/>
        </authorList>
    </citation>
    <scope>NUCLEOTIDE SEQUENCE</scope>
    <source>
        <strain evidence="2">SB3-54</strain>
    </source>
</reference>